<gene>
    <name evidence="3" type="ORF">GWI33_014550</name>
</gene>
<dbReference type="InterPro" id="IPR008011">
    <property type="entry name" value="Complex1_LYR_dom"/>
</dbReference>
<dbReference type="GO" id="GO:1990221">
    <property type="term" value="C:L-cysteine desulfurase complex"/>
    <property type="evidence" value="ECO:0007669"/>
    <property type="project" value="TreeGrafter"/>
</dbReference>
<comment type="caution">
    <text evidence="3">The sequence shown here is derived from an EMBL/GenBank/DDBJ whole genome shotgun (WGS) entry which is preliminary data.</text>
</comment>
<protein>
    <recommendedName>
        <fullName evidence="2">Complex 1 LYR protein domain-containing protein</fullName>
    </recommendedName>
</protein>
<dbReference type="Pfam" id="PF05347">
    <property type="entry name" value="Complex1_LYR"/>
    <property type="match status" value="1"/>
</dbReference>
<dbReference type="PANTHER" id="PTHR13166">
    <property type="entry name" value="PROTEIN C6ORF149"/>
    <property type="match status" value="1"/>
</dbReference>
<dbReference type="OrthoDB" id="275715at2759"/>
<dbReference type="PANTHER" id="PTHR13166:SF7">
    <property type="entry name" value="LYR MOTIF-CONTAINING PROTEIN 4"/>
    <property type="match status" value="1"/>
</dbReference>
<evidence type="ECO:0000313" key="3">
    <source>
        <dbReference type="EMBL" id="KAF7272686.1"/>
    </source>
</evidence>
<dbReference type="EMBL" id="JAACXV010013728">
    <property type="protein sequence ID" value="KAF7272686.1"/>
    <property type="molecule type" value="Genomic_DNA"/>
</dbReference>
<dbReference type="Proteomes" id="UP000625711">
    <property type="component" value="Unassembled WGS sequence"/>
</dbReference>
<dbReference type="InterPro" id="IPR051522">
    <property type="entry name" value="ISC_assembly_LYR"/>
</dbReference>
<dbReference type="GO" id="GO:0005739">
    <property type="term" value="C:mitochondrion"/>
    <property type="evidence" value="ECO:0007669"/>
    <property type="project" value="TreeGrafter"/>
</dbReference>
<evidence type="ECO:0000259" key="2">
    <source>
        <dbReference type="Pfam" id="PF05347"/>
    </source>
</evidence>
<dbReference type="GO" id="GO:0016226">
    <property type="term" value="P:iron-sulfur cluster assembly"/>
    <property type="evidence" value="ECO:0007669"/>
    <property type="project" value="InterPro"/>
</dbReference>
<comment type="similarity">
    <text evidence="1">Belongs to the complex I LYR family.</text>
</comment>
<name>A0A834M8Z4_RHYFE</name>
<accession>A0A834M8Z4</accession>
<evidence type="ECO:0000313" key="4">
    <source>
        <dbReference type="Proteomes" id="UP000625711"/>
    </source>
</evidence>
<dbReference type="AlphaFoldDB" id="A0A834M8Z4"/>
<dbReference type="InterPro" id="IPR045297">
    <property type="entry name" value="Complex1_LYR_LYRM4"/>
</dbReference>
<keyword evidence="4" id="KW-1185">Reference proteome</keyword>
<feature type="domain" description="Complex 1 LYR protein" evidence="2">
    <location>
        <begin position="6"/>
        <end position="62"/>
    </location>
</feature>
<evidence type="ECO:0000256" key="1">
    <source>
        <dbReference type="ARBA" id="ARBA00009508"/>
    </source>
</evidence>
<reference evidence="3" key="1">
    <citation type="submission" date="2020-08" db="EMBL/GenBank/DDBJ databases">
        <title>Genome sequencing and assembly of the red palm weevil Rhynchophorus ferrugineus.</title>
        <authorList>
            <person name="Dias G.B."/>
            <person name="Bergman C.M."/>
            <person name="Manee M."/>
        </authorList>
    </citation>
    <scope>NUCLEOTIDE SEQUENCE</scope>
    <source>
        <strain evidence="3">AA-2017</strain>
        <tissue evidence="3">Whole larva</tissue>
    </source>
</reference>
<dbReference type="CDD" id="cd20264">
    <property type="entry name" value="Complex1_LYR_LYRM4"/>
    <property type="match status" value="1"/>
</dbReference>
<organism evidence="3 4">
    <name type="scientific">Rhynchophorus ferrugineus</name>
    <name type="common">Red palm weevil</name>
    <name type="synonym">Curculio ferrugineus</name>
    <dbReference type="NCBI Taxonomy" id="354439"/>
    <lineage>
        <taxon>Eukaryota</taxon>
        <taxon>Metazoa</taxon>
        <taxon>Ecdysozoa</taxon>
        <taxon>Arthropoda</taxon>
        <taxon>Hexapoda</taxon>
        <taxon>Insecta</taxon>
        <taxon>Pterygota</taxon>
        <taxon>Neoptera</taxon>
        <taxon>Endopterygota</taxon>
        <taxon>Coleoptera</taxon>
        <taxon>Polyphaga</taxon>
        <taxon>Cucujiformia</taxon>
        <taxon>Curculionidae</taxon>
        <taxon>Dryophthorinae</taxon>
        <taxon>Rhynchophorus</taxon>
    </lineage>
</organism>
<sequence>MSTRNQVLKLYKMLLRESEKFESYNFRSYAVRRVKDAFRENQNLGNGDALKEKISEGHKNLEIIKRQVLISQMYKTDRLIIENMSRN</sequence>
<proteinExistence type="inferred from homology"/>